<name>A0A9W8ABA6_9FUNG</name>
<dbReference type="InterPro" id="IPR003307">
    <property type="entry name" value="W2_domain"/>
</dbReference>
<evidence type="ECO:0000256" key="4">
    <source>
        <dbReference type="ARBA" id="ARBA00022917"/>
    </source>
</evidence>
<dbReference type="FunFam" id="2.20.25.350:FF:000001">
    <property type="entry name" value="Eukaryotic translation initiation factor 5"/>
    <property type="match status" value="1"/>
</dbReference>
<keyword evidence="2 8" id="KW-0396">Initiation factor</keyword>
<feature type="compositionally biased region" description="Polar residues" evidence="6">
    <location>
        <begin position="159"/>
        <end position="179"/>
    </location>
</feature>
<accession>A0A9W8ABA6</accession>
<dbReference type="Proteomes" id="UP001150538">
    <property type="component" value="Unassembled WGS sequence"/>
</dbReference>
<comment type="caution">
    <text evidence="8">The sequence shown here is derived from an EMBL/GenBank/DDBJ whole genome shotgun (WGS) entry which is preliminary data.</text>
</comment>
<protein>
    <submittedName>
        <fullName evidence="8">Eukaryotic translation initiation factor 5</fullName>
    </submittedName>
</protein>
<dbReference type="Gene3D" id="3.30.30.170">
    <property type="match status" value="1"/>
</dbReference>
<comment type="similarity">
    <text evidence="1">Belongs to the eIF-2-beta/eIF-5 family.</text>
</comment>
<dbReference type="SMART" id="SM00653">
    <property type="entry name" value="eIF2B_5"/>
    <property type="match status" value="1"/>
</dbReference>
<evidence type="ECO:0000259" key="7">
    <source>
        <dbReference type="PROSITE" id="PS51363"/>
    </source>
</evidence>
<dbReference type="GO" id="GO:0005829">
    <property type="term" value="C:cytosol"/>
    <property type="evidence" value="ECO:0007669"/>
    <property type="project" value="TreeGrafter"/>
</dbReference>
<feature type="region of interest" description="Disordered" evidence="6">
    <location>
        <begin position="139"/>
        <end position="179"/>
    </location>
</feature>
<keyword evidence="9" id="KW-1185">Reference proteome</keyword>
<evidence type="ECO:0000256" key="1">
    <source>
        <dbReference type="ARBA" id="ARBA00010397"/>
    </source>
</evidence>
<dbReference type="CDD" id="cd11561">
    <property type="entry name" value="W2_eIF5"/>
    <property type="match status" value="1"/>
</dbReference>
<dbReference type="PROSITE" id="PS51363">
    <property type="entry name" value="W2"/>
    <property type="match status" value="1"/>
</dbReference>
<dbReference type="SUPFAM" id="SSF48371">
    <property type="entry name" value="ARM repeat"/>
    <property type="match status" value="1"/>
</dbReference>
<keyword evidence="3" id="KW-0547">Nucleotide-binding</keyword>
<dbReference type="FunFam" id="3.30.30.170:FF:000002">
    <property type="entry name" value="Eukaryotic translation initiation factor 5"/>
    <property type="match status" value="1"/>
</dbReference>
<dbReference type="SUPFAM" id="SSF100966">
    <property type="entry name" value="Translation initiation factor 2 beta, aIF2beta, N-terminal domain"/>
    <property type="match status" value="1"/>
</dbReference>
<dbReference type="Pfam" id="PF02020">
    <property type="entry name" value="W2"/>
    <property type="match status" value="1"/>
</dbReference>
<proteinExistence type="inferred from homology"/>
<dbReference type="OrthoDB" id="10250831at2759"/>
<dbReference type="InterPro" id="IPR002735">
    <property type="entry name" value="Transl_init_fac_IF2/IF5_dom"/>
</dbReference>
<keyword evidence="5" id="KW-0342">GTP-binding</keyword>
<dbReference type="Gene3D" id="2.20.25.350">
    <property type="match status" value="1"/>
</dbReference>
<dbReference type="AlphaFoldDB" id="A0A9W8ABA6"/>
<evidence type="ECO:0000256" key="2">
    <source>
        <dbReference type="ARBA" id="ARBA00022540"/>
    </source>
</evidence>
<dbReference type="PANTHER" id="PTHR23001:SF7">
    <property type="entry name" value="EUKARYOTIC TRANSLATION INITIATION FACTOR 5"/>
    <property type="match status" value="1"/>
</dbReference>
<evidence type="ECO:0000313" key="9">
    <source>
        <dbReference type="Proteomes" id="UP001150538"/>
    </source>
</evidence>
<dbReference type="EMBL" id="JANBPU010000002">
    <property type="protein sequence ID" value="KAJ1922037.1"/>
    <property type="molecule type" value="Genomic_DNA"/>
</dbReference>
<keyword evidence="4" id="KW-0648">Protein biosynthesis</keyword>
<evidence type="ECO:0000313" key="8">
    <source>
        <dbReference type="EMBL" id="KAJ1922037.1"/>
    </source>
</evidence>
<evidence type="ECO:0000256" key="5">
    <source>
        <dbReference type="ARBA" id="ARBA00023134"/>
    </source>
</evidence>
<dbReference type="Gene3D" id="1.25.40.180">
    <property type="match status" value="1"/>
</dbReference>
<sequence length="397" mass="44227">MATINVRRDVEDMFYRYKMPKLEAKIEGKGNGIKTVIPNMVNVARALTRPPSYTTKYFGIELGAQVSCDDKNNRYIVNGAHDASKLQDLLDGFIDKFVLCGSCKNPETRLVVSKRDIQRKCGACGKRTQVIPTHRLTTFIQKNPPLKDDNGGQHATADTPGSANGVSSNGSPEDSNQDPIDVQLSTITAGITLNDYSKEAEEKWIAKLDMSAEAIALRQKQLAGGLVESGEVGDLDENTVLGNYIVDEKPEDDEIYAKAKELGIHKKYRALRAVILALFSEAPVQQLIDGIKKHADLLLKFGPESKHQKAAIDSFVIIISEHMDTHLKKTGLIFKALYDEEIVEEETFHQWNKKPSKKHVDAELVLKIHSQAQPFFKWLEEADEESETDDDEDSGSE</sequence>
<dbReference type="GO" id="GO:0001732">
    <property type="term" value="P:formation of cytoplasmic translation initiation complex"/>
    <property type="evidence" value="ECO:0007669"/>
    <property type="project" value="TreeGrafter"/>
</dbReference>
<gene>
    <name evidence="8" type="primary">TIF5</name>
    <name evidence="8" type="ORF">H4219_000384</name>
</gene>
<dbReference type="InterPro" id="IPR016024">
    <property type="entry name" value="ARM-type_fold"/>
</dbReference>
<feature type="domain" description="W2" evidence="7">
    <location>
        <begin position="227"/>
        <end position="389"/>
    </location>
</feature>
<evidence type="ECO:0000256" key="3">
    <source>
        <dbReference type="ARBA" id="ARBA00022741"/>
    </source>
</evidence>
<dbReference type="InterPro" id="IPR016189">
    <property type="entry name" value="Transl_init_fac_IF2/IF5_N"/>
</dbReference>
<evidence type="ECO:0000256" key="6">
    <source>
        <dbReference type="SAM" id="MobiDB-lite"/>
    </source>
</evidence>
<dbReference type="GO" id="GO:0071074">
    <property type="term" value="F:eukaryotic initiation factor eIF2 binding"/>
    <property type="evidence" value="ECO:0007669"/>
    <property type="project" value="TreeGrafter"/>
</dbReference>
<reference evidence="8" key="1">
    <citation type="submission" date="2022-07" db="EMBL/GenBank/DDBJ databases">
        <title>Phylogenomic reconstructions and comparative analyses of Kickxellomycotina fungi.</title>
        <authorList>
            <person name="Reynolds N.K."/>
            <person name="Stajich J.E."/>
            <person name="Barry K."/>
            <person name="Grigoriev I.V."/>
            <person name="Crous P."/>
            <person name="Smith M.E."/>
        </authorList>
    </citation>
    <scope>NUCLEOTIDE SEQUENCE</scope>
    <source>
        <strain evidence="8">NBRC 100468</strain>
    </source>
</reference>
<dbReference type="GO" id="GO:0005092">
    <property type="term" value="F:GDP-dissociation inhibitor activity"/>
    <property type="evidence" value="ECO:0007669"/>
    <property type="project" value="TreeGrafter"/>
</dbReference>
<dbReference type="InterPro" id="IPR045196">
    <property type="entry name" value="IF2/IF5"/>
</dbReference>
<dbReference type="Pfam" id="PF01873">
    <property type="entry name" value="eIF-5_eIF-2B"/>
    <property type="match status" value="1"/>
</dbReference>
<dbReference type="PANTHER" id="PTHR23001">
    <property type="entry name" value="EUKARYOTIC TRANSLATION INITIATION FACTOR"/>
    <property type="match status" value="1"/>
</dbReference>
<organism evidence="8 9">
    <name type="scientific">Mycoemilia scoparia</name>
    <dbReference type="NCBI Taxonomy" id="417184"/>
    <lineage>
        <taxon>Eukaryota</taxon>
        <taxon>Fungi</taxon>
        <taxon>Fungi incertae sedis</taxon>
        <taxon>Zoopagomycota</taxon>
        <taxon>Kickxellomycotina</taxon>
        <taxon>Kickxellomycetes</taxon>
        <taxon>Kickxellales</taxon>
        <taxon>Kickxellaceae</taxon>
        <taxon>Mycoemilia</taxon>
    </lineage>
</organism>
<dbReference type="SMART" id="SM00515">
    <property type="entry name" value="eIF5C"/>
    <property type="match status" value="1"/>
</dbReference>
<dbReference type="InterPro" id="IPR016190">
    <property type="entry name" value="Transl_init_fac_IF2/IF5_Zn-bd"/>
</dbReference>
<dbReference type="GO" id="GO:0005525">
    <property type="term" value="F:GTP binding"/>
    <property type="evidence" value="ECO:0007669"/>
    <property type="project" value="UniProtKB-KW"/>
</dbReference>
<dbReference type="GO" id="GO:0003743">
    <property type="term" value="F:translation initiation factor activity"/>
    <property type="evidence" value="ECO:0007669"/>
    <property type="project" value="UniProtKB-KW"/>
</dbReference>
<dbReference type="SUPFAM" id="SSF75689">
    <property type="entry name" value="Zinc-binding domain of translation initiation factor 2 beta"/>
    <property type="match status" value="1"/>
</dbReference>